<evidence type="ECO:0000256" key="8">
    <source>
        <dbReference type="ARBA" id="ARBA00022679"/>
    </source>
</evidence>
<protein>
    <recommendedName>
        <fullName evidence="4">Glucans biosynthesis glucosyltransferase H</fullName>
    </recommendedName>
</protein>
<feature type="transmembrane region" description="Helical" evidence="13">
    <location>
        <begin position="486"/>
        <end position="507"/>
    </location>
</feature>
<evidence type="ECO:0000256" key="11">
    <source>
        <dbReference type="ARBA" id="ARBA00023136"/>
    </source>
</evidence>
<dbReference type="Gene3D" id="3.90.550.10">
    <property type="entry name" value="Spore Coat Polysaccharide Biosynthesis Protein SpsA, Chain A"/>
    <property type="match status" value="1"/>
</dbReference>
<dbReference type="AlphaFoldDB" id="A0A841HNK3"/>
<evidence type="ECO:0000256" key="10">
    <source>
        <dbReference type="ARBA" id="ARBA00022989"/>
    </source>
</evidence>
<dbReference type="PANTHER" id="PTHR43867">
    <property type="entry name" value="CELLULOSE SYNTHASE CATALYTIC SUBUNIT A [UDP-FORMING]"/>
    <property type="match status" value="1"/>
</dbReference>
<dbReference type="GO" id="GO:0016758">
    <property type="term" value="F:hexosyltransferase activity"/>
    <property type="evidence" value="ECO:0007669"/>
    <property type="project" value="TreeGrafter"/>
</dbReference>
<evidence type="ECO:0000313" key="16">
    <source>
        <dbReference type="Proteomes" id="UP000588068"/>
    </source>
</evidence>
<evidence type="ECO:0000256" key="13">
    <source>
        <dbReference type="SAM" id="Phobius"/>
    </source>
</evidence>
<feature type="transmembrane region" description="Helical" evidence="13">
    <location>
        <begin position="94"/>
        <end position="115"/>
    </location>
</feature>
<comment type="subcellular location">
    <subcellularLocation>
        <location evidence="1">Cell inner membrane</location>
        <topology evidence="1">Multi-pass membrane protein</topology>
    </subcellularLocation>
</comment>
<dbReference type="PANTHER" id="PTHR43867:SF5">
    <property type="entry name" value="GLUCANS BIOSYNTHESIS GLUCOSYLTRANSFERASE H"/>
    <property type="match status" value="1"/>
</dbReference>
<keyword evidence="9 13" id="KW-0812">Transmembrane</keyword>
<dbReference type="InterPro" id="IPR029044">
    <property type="entry name" value="Nucleotide-diphossugar_trans"/>
</dbReference>
<sequence length="716" mass="78912">MDGQLNPPSHPTVDAAKSPSTSGAMPADAPLEMPVQDRSRAPAVDRVDPQKPVTWFARLIALGATVGIAGYGIWEMIAIVGFGNMTNLQAVMMVFFSVTLTWIAFSAASALCGLLTPRLRFPSAPADGSRTALVMPVYNEDPLRTTAALQAMAEELVSIDAARYFEIAIVSDSTNADAWIAETLAADRLRNALAGVMPVRYRRRWHNVGRKVGNVEDFVKRWGGHYDYMIVLDADSLMSASTLVTLVERMQAEPRLGILQTVPALIGQLSFFARMQQFASRLYGGVIARGMAAWSGDDGNYWGHNAIIRVRAFAEACGLPQLPGKKPFGGFVLSHDFVEAAYIRRAGWKVQLAADLPGSWEEGPPSLTDIAVRDRRWAQGNLQHLKLIGSKGLSLTSRLHMTVGIMSYLASPLWLMLILIGFALTLQATLIRPEYFSRTFQLFPDWPVFDARRMMLLFLFSMIVLLTPKAIGFVRAMLTNRVRRNTGGIIGLPISVIVELAVSALYAPVMMLIQTEHVFSILTGRDSEWVAQRRQAEVISWRESAHFHWKHMVIGVLLGITAFLLSPELLAWLSPTVAGLVLAIPLSKASGSVRLGQWLSNVGLLRIPEERATPDLVRRRDEIVHNSEPMPADGLRYLARHPQARHAQVANNLARPADSRGHPNAHRLTARAKVMQAQSLREALSWLSAPERIEVAADRELLEQLASLPQVEAVSS</sequence>
<gene>
    <name evidence="15" type="ORF">HNQ60_003594</name>
</gene>
<evidence type="ECO:0000259" key="14">
    <source>
        <dbReference type="Pfam" id="PF13632"/>
    </source>
</evidence>
<feature type="transmembrane region" description="Helical" evidence="13">
    <location>
        <begin position="408"/>
        <end position="431"/>
    </location>
</feature>
<keyword evidence="11 13" id="KW-0472">Membrane</keyword>
<dbReference type="Proteomes" id="UP000588068">
    <property type="component" value="Unassembled WGS sequence"/>
</dbReference>
<evidence type="ECO:0000313" key="15">
    <source>
        <dbReference type="EMBL" id="MBB6094707.1"/>
    </source>
</evidence>
<evidence type="ECO:0000256" key="4">
    <source>
        <dbReference type="ARBA" id="ARBA00020585"/>
    </source>
</evidence>
<keyword evidence="5" id="KW-1003">Cell membrane</keyword>
<evidence type="ECO:0000256" key="5">
    <source>
        <dbReference type="ARBA" id="ARBA00022475"/>
    </source>
</evidence>
<dbReference type="CDD" id="cd04191">
    <property type="entry name" value="Glucan_BSP_MdoH"/>
    <property type="match status" value="1"/>
</dbReference>
<dbReference type="SUPFAM" id="SSF53448">
    <property type="entry name" value="Nucleotide-diphospho-sugar transferases"/>
    <property type="match status" value="1"/>
</dbReference>
<dbReference type="InterPro" id="IPR001173">
    <property type="entry name" value="Glyco_trans_2-like"/>
</dbReference>
<feature type="transmembrane region" description="Helical" evidence="13">
    <location>
        <begin position="551"/>
        <end position="584"/>
    </location>
</feature>
<accession>A0A841HNK3</accession>
<comment type="pathway">
    <text evidence="2">Glycan metabolism; osmoregulated periplasmic glucan (OPG) biosynthesis.</text>
</comment>
<dbReference type="InterPro" id="IPR050321">
    <property type="entry name" value="Glycosyltr_2/OpgH_subfam"/>
</dbReference>
<organism evidence="15 16">
    <name type="scientific">Povalibacter uvarum</name>
    <dbReference type="NCBI Taxonomy" id="732238"/>
    <lineage>
        <taxon>Bacteria</taxon>
        <taxon>Pseudomonadati</taxon>
        <taxon>Pseudomonadota</taxon>
        <taxon>Gammaproteobacteria</taxon>
        <taxon>Steroidobacterales</taxon>
        <taxon>Steroidobacteraceae</taxon>
        <taxon>Povalibacter</taxon>
    </lineage>
</organism>
<evidence type="ECO:0000256" key="12">
    <source>
        <dbReference type="SAM" id="MobiDB-lite"/>
    </source>
</evidence>
<evidence type="ECO:0000256" key="6">
    <source>
        <dbReference type="ARBA" id="ARBA00022519"/>
    </source>
</evidence>
<evidence type="ECO:0000256" key="1">
    <source>
        <dbReference type="ARBA" id="ARBA00004429"/>
    </source>
</evidence>
<dbReference type="NCBIfam" id="NF003962">
    <property type="entry name" value="PRK05454.2-5"/>
    <property type="match status" value="1"/>
</dbReference>
<keyword evidence="16" id="KW-1185">Reference proteome</keyword>
<reference evidence="15 16" key="1">
    <citation type="submission" date="2020-08" db="EMBL/GenBank/DDBJ databases">
        <title>Genomic Encyclopedia of Type Strains, Phase IV (KMG-IV): sequencing the most valuable type-strain genomes for metagenomic binning, comparative biology and taxonomic classification.</title>
        <authorList>
            <person name="Goeker M."/>
        </authorList>
    </citation>
    <scope>NUCLEOTIDE SEQUENCE [LARGE SCALE GENOMIC DNA]</scope>
    <source>
        <strain evidence="15 16">DSM 26723</strain>
    </source>
</reference>
<dbReference type="NCBIfam" id="NF003958">
    <property type="entry name" value="PRK05454.2-1"/>
    <property type="match status" value="1"/>
</dbReference>
<name>A0A841HNK3_9GAMM</name>
<keyword evidence="8 15" id="KW-0808">Transferase</keyword>
<comment type="similarity">
    <text evidence="3">Belongs to the glycosyltransferase 2 family. OpgH subfamily.</text>
</comment>
<feature type="transmembrane region" description="Helical" evidence="13">
    <location>
        <begin position="55"/>
        <end position="74"/>
    </location>
</feature>
<evidence type="ECO:0000256" key="9">
    <source>
        <dbReference type="ARBA" id="ARBA00022692"/>
    </source>
</evidence>
<evidence type="ECO:0000256" key="2">
    <source>
        <dbReference type="ARBA" id="ARBA00005001"/>
    </source>
</evidence>
<dbReference type="Pfam" id="PF13632">
    <property type="entry name" value="Glyco_trans_2_3"/>
    <property type="match status" value="1"/>
</dbReference>
<evidence type="ECO:0000256" key="7">
    <source>
        <dbReference type="ARBA" id="ARBA00022676"/>
    </source>
</evidence>
<comment type="caution">
    <text evidence="15">The sequence shown here is derived from an EMBL/GenBank/DDBJ whole genome shotgun (WGS) entry which is preliminary data.</text>
</comment>
<evidence type="ECO:0000256" key="3">
    <source>
        <dbReference type="ARBA" id="ARBA00009337"/>
    </source>
</evidence>
<dbReference type="EMBL" id="JACHHZ010000004">
    <property type="protein sequence ID" value="MBB6094707.1"/>
    <property type="molecule type" value="Genomic_DNA"/>
</dbReference>
<dbReference type="RefSeq" id="WP_221304268.1">
    <property type="nucleotide sequence ID" value="NZ_JACHHZ010000004.1"/>
</dbReference>
<feature type="transmembrane region" description="Helical" evidence="13">
    <location>
        <begin position="451"/>
        <end position="474"/>
    </location>
</feature>
<feature type="region of interest" description="Disordered" evidence="12">
    <location>
        <begin position="1"/>
        <end position="34"/>
    </location>
</feature>
<feature type="domain" description="Glycosyltransferase 2-like" evidence="14">
    <location>
        <begin position="230"/>
        <end position="421"/>
    </location>
</feature>
<keyword evidence="6" id="KW-0997">Cell inner membrane</keyword>
<keyword evidence="10 13" id="KW-1133">Transmembrane helix</keyword>
<dbReference type="GO" id="GO:0005886">
    <property type="term" value="C:plasma membrane"/>
    <property type="evidence" value="ECO:0007669"/>
    <property type="project" value="UniProtKB-SubCell"/>
</dbReference>
<keyword evidence="7 15" id="KW-0328">Glycosyltransferase</keyword>
<proteinExistence type="inferred from homology"/>